<accession>A0ABU3P0N8</accession>
<name>A0ABU3P0N8_9FIRM</name>
<evidence type="ECO:0000259" key="1">
    <source>
        <dbReference type="Pfam" id="PF07993"/>
    </source>
</evidence>
<proteinExistence type="predicted"/>
<feature type="domain" description="Thioester reductase (TE)" evidence="1">
    <location>
        <begin position="7"/>
        <end position="239"/>
    </location>
</feature>
<dbReference type="InterPro" id="IPR050177">
    <property type="entry name" value="Lipid_A_modif_metabolic_enz"/>
</dbReference>
<gene>
    <name evidence="2" type="ORF">Q4T40_10340</name>
</gene>
<dbReference type="EMBL" id="JAUOZS010000001">
    <property type="protein sequence ID" value="MDT8901641.1"/>
    <property type="molecule type" value="Genomic_DNA"/>
</dbReference>
<dbReference type="SUPFAM" id="SSF51735">
    <property type="entry name" value="NAD(P)-binding Rossmann-fold domains"/>
    <property type="match status" value="1"/>
</dbReference>
<dbReference type="Proteomes" id="UP001254848">
    <property type="component" value="Unassembled WGS sequence"/>
</dbReference>
<dbReference type="Gene3D" id="3.40.50.720">
    <property type="entry name" value="NAD(P)-binding Rossmann-like Domain"/>
    <property type="match status" value="1"/>
</dbReference>
<dbReference type="Pfam" id="PF07993">
    <property type="entry name" value="NAD_binding_4"/>
    <property type="match status" value="1"/>
</dbReference>
<comment type="caution">
    <text evidence="2">The sequence shown here is derived from an EMBL/GenBank/DDBJ whole genome shotgun (WGS) entry which is preliminary data.</text>
</comment>
<protein>
    <submittedName>
        <fullName evidence="2">SDR family oxidoreductase</fullName>
    </submittedName>
</protein>
<sequence>MKTKILLTGATGLIGSCIAVELLENTRGCEPLFLVRAAGKAQGVERVRAALAKVGARAITLAGIEESQIILGDLGASAKLADDARLQDVTHVINCAAVTAFSNRPSIKKVNVDDTLAFAGVIAGLPAVRRFVYVGTAMICGAKAVNRVVCEDESPAPTTHFVPYTESKAAAEALLPGVLGQVPLTVVRPSIIVGHSRLGCKPSTSIFWIFRMLYLAWRSPFPLDYKIDVLPADYAARAIVFLTLKDELAHPRYHIAAGPAASCTFGEILDTFGKNGGRQAAPPLKVTIRHYAENLASFNAWFGPGNPRLMLRAINLYYNFANLSLTFDNARLLAEGFEPPPRFIDYLGLCIKTGCHDPVSQQMIDDFK</sequence>
<dbReference type="InterPro" id="IPR036291">
    <property type="entry name" value="NAD(P)-bd_dom_sf"/>
</dbReference>
<evidence type="ECO:0000313" key="3">
    <source>
        <dbReference type="Proteomes" id="UP001254848"/>
    </source>
</evidence>
<organism evidence="2 3">
    <name type="scientific">Anaeroselena agilis</name>
    <dbReference type="NCBI Taxonomy" id="3063788"/>
    <lineage>
        <taxon>Bacteria</taxon>
        <taxon>Bacillati</taxon>
        <taxon>Bacillota</taxon>
        <taxon>Negativicutes</taxon>
        <taxon>Acetonemataceae</taxon>
        <taxon>Anaeroselena</taxon>
    </lineage>
</organism>
<dbReference type="InterPro" id="IPR013120">
    <property type="entry name" value="FAR_NAD-bd"/>
</dbReference>
<keyword evidence="3" id="KW-1185">Reference proteome</keyword>
<reference evidence="2 3" key="1">
    <citation type="submission" date="2023-07" db="EMBL/GenBank/DDBJ databases">
        <title>The novel representative of Negativicutes class, Anaeroselena agilis gen. nov. sp. nov.</title>
        <authorList>
            <person name="Prokofeva M.I."/>
            <person name="Elcheninov A.G."/>
            <person name="Klyukina A."/>
            <person name="Kublanov I.V."/>
            <person name="Frolov E.N."/>
            <person name="Podosokorskaya O.A."/>
        </authorList>
    </citation>
    <scope>NUCLEOTIDE SEQUENCE [LARGE SCALE GENOMIC DNA]</scope>
    <source>
        <strain evidence="2 3">4137-cl</strain>
    </source>
</reference>
<dbReference type="PROSITE" id="PS51257">
    <property type="entry name" value="PROKAR_LIPOPROTEIN"/>
    <property type="match status" value="1"/>
</dbReference>
<dbReference type="PANTHER" id="PTHR43245:SF51">
    <property type="entry name" value="SHORT CHAIN DEHYDROGENASE_REDUCTASE FAMILY 42E, MEMBER 2"/>
    <property type="match status" value="1"/>
</dbReference>
<dbReference type="PANTHER" id="PTHR43245">
    <property type="entry name" value="BIFUNCTIONAL POLYMYXIN RESISTANCE PROTEIN ARNA"/>
    <property type="match status" value="1"/>
</dbReference>
<dbReference type="RefSeq" id="WP_413780147.1">
    <property type="nucleotide sequence ID" value="NZ_JAUOZS010000001.1"/>
</dbReference>
<evidence type="ECO:0000313" key="2">
    <source>
        <dbReference type="EMBL" id="MDT8901641.1"/>
    </source>
</evidence>